<dbReference type="SUPFAM" id="SSF53335">
    <property type="entry name" value="S-adenosyl-L-methionine-dependent methyltransferases"/>
    <property type="match status" value="1"/>
</dbReference>
<organism evidence="3 4">
    <name type="scientific">Leeuwenhoekiella nanhaiensis</name>
    <dbReference type="NCBI Taxonomy" id="1655491"/>
    <lineage>
        <taxon>Bacteria</taxon>
        <taxon>Pseudomonadati</taxon>
        <taxon>Bacteroidota</taxon>
        <taxon>Flavobacteriia</taxon>
        <taxon>Flavobacteriales</taxon>
        <taxon>Flavobacteriaceae</taxon>
        <taxon>Leeuwenhoekiella</taxon>
    </lineage>
</organism>
<evidence type="ECO:0000313" key="4">
    <source>
        <dbReference type="Proteomes" id="UP000229433"/>
    </source>
</evidence>
<comment type="caution">
    <text evidence="3">The sequence shown here is derived from an EMBL/GenBank/DDBJ whole genome shotgun (WGS) entry which is preliminary data.</text>
</comment>
<feature type="domain" description="PG-1098 ferredoxin-like" evidence="2">
    <location>
        <begin position="280"/>
        <end position="322"/>
    </location>
</feature>
<reference evidence="3 4" key="1">
    <citation type="submission" date="2017-08" db="EMBL/GenBank/DDBJ databases">
        <title>The whole genome shortgun sequences of strain Leeuwenhoekiella nanhaiensis G18 from the South China Sea.</title>
        <authorList>
            <person name="Liu Q."/>
        </authorList>
    </citation>
    <scope>NUCLEOTIDE SEQUENCE [LARGE SCALE GENOMIC DNA]</scope>
    <source>
        <strain evidence="3 4">G18</strain>
    </source>
</reference>
<dbReference type="RefSeq" id="WP_099646738.1">
    <property type="nucleotide sequence ID" value="NZ_KZ319293.1"/>
</dbReference>
<dbReference type="Gene3D" id="3.40.50.150">
    <property type="entry name" value="Vaccinia Virus protein VP39"/>
    <property type="match status" value="1"/>
</dbReference>
<dbReference type="Gene3D" id="1.10.10.1110">
    <property type="entry name" value="Methyltransferase PG1098, N-terminal domain"/>
    <property type="match status" value="1"/>
</dbReference>
<feature type="domain" description="THUMP-like" evidence="1">
    <location>
        <begin position="323"/>
        <end position="391"/>
    </location>
</feature>
<dbReference type="InterPro" id="IPR054168">
    <property type="entry name" value="PG_1098_Fer"/>
</dbReference>
<accession>A0A2G1VPQ5</accession>
<dbReference type="Proteomes" id="UP000229433">
    <property type="component" value="Unassembled WGS sequence"/>
</dbReference>
<keyword evidence="3" id="KW-0489">Methyltransferase</keyword>
<dbReference type="CDD" id="cd02440">
    <property type="entry name" value="AdoMet_MTases"/>
    <property type="match status" value="1"/>
</dbReference>
<dbReference type="Pfam" id="PF18096">
    <property type="entry name" value="Thump_like"/>
    <property type="match status" value="1"/>
</dbReference>
<proteinExistence type="predicted"/>
<dbReference type="InterPro" id="IPR041497">
    <property type="entry name" value="Thump-like"/>
</dbReference>
<evidence type="ECO:0000259" key="1">
    <source>
        <dbReference type="Pfam" id="PF18096"/>
    </source>
</evidence>
<dbReference type="InterPro" id="IPR029063">
    <property type="entry name" value="SAM-dependent_MTases_sf"/>
</dbReference>
<evidence type="ECO:0000259" key="2">
    <source>
        <dbReference type="Pfam" id="PF22013"/>
    </source>
</evidence>
<dbReference type="GO" id="GO:0032259">
    <property type="term" value="P:methylation"/>
    <property type="evidence" value="ECO:0007669"/>
    <property type="project" value="UniProtKB-KW"/>
</dbReference>
<name>A0A2G1VPQ5_9FLAO</name>
<gene>
    <name evidence="3" type="ORF">CJ305_13075</name>
</gene>
<dbReference type="GO" id="GO:0008168">
    <property type="term" value="F:methyltransferase activity"/>
    <property type="evidence" value="ECO:0007669"/>
    <property type="project" value="UniProtKB-KW"/>
</dbReference>
<sequence>MNSLILNPEVQTYLREHLNLDAATLALKASPFEGVSSAELAQQLTGFQKSQKKLPRWFNTSGIYYPPKLNLEQTSSEETAAYKASIFKGTAMADLTGGFGVDDLAFSGSFEGVYYCEHDSELAEIARHNLSKLEASQIHVHNGDSIEFLKETDLQFDLIYADPSRRHESKGKVFMLADCEPDIPLHLDFLFQKAKRLMIKTSPLLDIQAAANELKYVAEVHAVALKNEVKELLFILEPEASFQNAKKVAVNLNSDYEETVSINAEEEQASLASFDEPLTYLYEPNAALMKLGVFNWIAAKFDLSKLAANTHLYTSEARIDFPGRRFKIEQVLPYSKKLLVKEFKNQKAHITTRNFKESVAQIRSKFRIKDGGDTYLFFTTLENGKTVVLECLKT</sequence>
<protein>
    <submittedName>
        <fullName evidence="3">SAM-dependent methyltransferase</fullName>
    </submittedName>
</protein>
<evidence type="ECO:0000313" key="3">
    <source>
        <dbReference type="EMBL" id="PHQ28746.1"/>
    </source>
</evidence>
<keyword evidence="3" id="KW-0808">Transferase</keyword>
<dbReference type="Pfam" id="PF22013">
    <property type="entry name" value="PG_1098_Fer"/>
    <property type="match status" value="1"/>
</dbReference>
<keyword evidence="4" id="KW-1185">Reference proteome</keyword>
<dbReference type="EMBL" id="NQXA01000011">
    <property type="protein sequence ID" value="PHQ28746.1"/>
    <property type="molecule type" value="Genomic_DNA"/>
</dbReference>
<dbReference type="AlphaFoldDB" id="A0A2G1VPQ5"/>
<dbReference type="OrthoDB" id="1000417at2"/>